<accession>A0A1Y2LNZ2</accession>
<evidence type="ECO:0000256" key="1">
    <source>
        <dbReference type="PROSITE-ProRule" id="PRU00723"/>
    </source>
</evidence>
<organism evidence="4 5">
    <name type="scientific">Epicoccum nigrum</name>
    <name type="common">Soil fungus</name>
    <name type="synonym">Epicoccum purpurascens</name>
    <dbReference type="NCBI Taxonomy" id="105696"/>
    <lineage>
        <taxon>Eukaryota</taxon>
        <taxon>Fungi</taxon>
        <taxon>Dikarya</taxon>
        <taxon>Ascomycota</taxon>
        <taxon>Pezizomycotina</taxon>
        <taxon>Dothideomycetes</taxon>
        <taxon>Pleosporomycetidae</taxon>
        <taxon>Pleosporales</taxon>
        <taxon>Pleosporineae</taxon>
        <taxon>Didymellaceae</taxon>
        <taxon>Epicoccum</taxon>
    </lineage>
</organism>
<dbReference type="InParanoid" id="A0A1Y2LNZ2"/>
<dbReference type="Gene3D" id="3.30.1370.210">
    <property type="match status" value="1"/>
</dbReference>
<dbReference type="STRING" id="105696.A0A1Y2LNZ2"/>
<evidence type="ECO:0000313" key="4">
    <source>
        <dbReference type="EMBL" id="OSS45683.1"/>
    </source>
</evidence>
<dbReference type="AlphaFoldDB" id="A0A1Y2LNZ2"/>
<evidence type="ECO:0000259" key="3">
    <source>
        <dbReference type="PROSITE" id="PS50103"/>
    </source>
</evidence>
<feature type="region of interest" description="Disordered" evidence="2">
    <location>
        <begin position="16"/>
        <end position="45"/>
    </location>
</feature>
<feature type="domain" description="C3H1-type" evidence="3">
    <location>
        <begin position="1"/>
        <end position="22"/>
    </location>
</feature>
<name>A0A1Y2LNZ2_EPING</name>
<keyword evidence="1" id="KW-0862">Zinc</keyword>
<evidence type="ECO:0000313" key="5">
    <source>
        <dbReference type="Proteomes" id="UP000193240"/>
    </source>
</evidence>
<evidence type="ECO:0000256" key="2">
    <source>
        <dbReference type="SAM" id="MobiDB-lite"/>
    </source>
</evidence>
<dbReference type="GO" id="GO:0008270">
    <property type="term" value="F:zinc ion binding"/>
    <property type="evidence" value="ECO:0007669"/>
    <property type="project" value="UniProtKB-KW"/>
</dbReference>
<dbReference type="PROSITE" id="PS50103">
    <property type="entry name" value="ZF_C3H1"/>
    <property type="match status" value="1"/>
</dbReference>
<keyword evidence="5" id="KW-1185">Reference proteome</keyword>
<dbReference type="InterPro" id="IPR054429">
    <property type="entry name" value="Znf-CCCH_Muscleblind-like"/>
</dbReference>
<feature type="compositionally biased region" description="Basic and acidic residues" evidence="2">
    <location>
        <begin position="31"/>
        <end position="45"/>
    </location>
</feature>
<gene>
    <name evidence="4" type="ORF">B5807_09513</name>
</gene>
<feature type="zinc finger region" description="C3H1-type" evidence="1">
    <location>
        <begin position="1"/>
        <end position="22"/>
    </location>
</feature>
<keyword evidence="1" id="KW-0479">Metal-binding</keyword>
<dbReference type="EMBL" id="KZ107853">
    <property type="protein sequence ID" value="OSS45683.1"/>
    <property type="molecule type" value="Genomic_DNA"/>
</dbReference>
<protein>
    <recommendedName>
        <fullName evidence="3">C3H1-type domain-containing protein</fullName>
    </recommendedName>
</protein>
<sequence>MCFDFQKGKCTRKNCKYTHATNGEPASSSNRGKEAVHAQETPEQKEARRVYNEWMRLLGTRNDANDPKVMRRVRKGALDILQAGDRDWAQQLPVDLDGDDNIRNGQQHLQAILNARIQHGDFNTFITNCHNFFLTLTHHTLVTSLAVDTYVGSIYNFVSGVNGVRAVTFFKRLCEAVVHAKTSGHRGVTTDTLELTLQVMSTALAEVLRREHRARLQPELTSLLEALETAALLFAPEAHTTTSALVVRRVSDMRAMIARANGLLSEDEETSGAAFTSSYPRDLVAPSDRHDNDKLNITEMTLFPTREEILSDVEEFCHSPTMTSHISSQIQGSDKSTPISVFSEKICSVTSRKHWQVQCISLPVTIMRWTTHNPISVISGRITTGDPHQRRPFWRAPGSSYVNDFLAASICTKEIGPATKGVVERNGPTSARHTVLIHLAVSFIWRPHSSVQHLFMTCLEMNPKQFDVKDGISQLFATIQVKLVTDDELNLQELMQASLTGTQGVLLEFPRIMPATFIPILENLQAMQRLAQFPFHE</sequence>
<feature type="compositionally biased region" description="Polar residues" evidence="2">
    <location>
        <begin position="19"/>
        <end position="30"/>
    </location>
</feature>
<proteinExistence type="predicted"/>
<dbReference type="Pfam" id="PF22628">
    <property type="entry name" value="zf-CCCH_10"/>
    <property type="match status" value="1"/>
</dbReference>
<reference evidence="4 5" key="1">
    <citation type="journal article" date="2017" name="Genome Announc.">
        <title>Genome sequence of the saprophytic ascomycete Epicoccum nigrum ICMP 19927 strain isolated from New Zealand.</title>
        <authorList>
            <person name="Fokin M."/>
            <person name="Fleetwood D."/>
            <person name="Weir B.S."/>
            <person name="Villas-Boas S.G."/>
        </authorList>
    </citation>
    <scope>NUCLEOTIDE SEQUENCE [LARGE SCALE GENOMIC DNA]</scope>
    <source>
        <strain evidence="4 5">ICMP 19927</strain>
    </source>
</reference>
<keyword evidence="1" id="KW-0863">Zinc-finger</keyword>
<dbReference type="Proteomes" id="UP000193240">
    <property type="component" value="Unassembled WGS sequence"/>
</dbReference>
<dbReference type="InterPro" id="IPR000571">
    <property type="entry name" value="Znf_CCCH"/>
</dbReference>